<dbReference type="AlphaFoldDB" id="A0A1Y0ERP4"/>
<evidence type="ECO:0008006" key="5">
    <source>
        <dbReference type="Google" id="ProtNLM"/>
    </source>
</evidence>
<dbReference type="PIRSF" id="PIRSF002786">
    <property type="entry name" value="XcpX"/>
    <property type="match status" value="1"/>
</dbReference>
<keyword evidence="2" id="KW-1133">Transmembrane helix</keyword>
<keyword evidence="2" id="KW-0472">Membrane</keyword>
<keyword evidence="4" id="KW-1185">Reference proteome</keyword>
<sequence length="392" mass="41517">MNTNVAPHDTAAGRRVPLAPIASCQSGVNPSATRGAEPARRSDNARPGCAAQRGAALLMAMLIVALVATLASAAMWQQWRGVAVETAERTRVQSVWLLTGALDWSRLILRQDAISAQTVDHLAEPWAMPLAESRLSTFLAGTPGAGTGDDIRDAFLSGAIVDLQARMNIGNLVTGGTLSQPWQRRFARLFEVLNLPNSELDLLVQGMLAAYPKAGTTAAADAPLPPTQMDQLTWLGLSPRTIEALKPHAALVSVFQAVPVNLNTASAEVIHAVAVQDPGAGASAATGLDLAGARALVEQRDTTYFRNTAMARLALTQMGKDEGLIGDSYFGVRSDLFEVRGRLRLDDLALEEVSSVQRNGNAVSVLERRRTTVTAPAPGGLDYGSMQSRLGP</sequence>
<evidence type="ECO:0000313" key="4">
    <source>
        <dbReference type="Proteomes" id="UP000196138"/>
    </source>
</evidence>
<evidence type="ECO:0000313" key="3">
    <source>
        <dbReference type="EMBL" id="ARU06334.1"/>
    </source>
</evidence>
<dbReference type="NCBIfam" id="NF037980">
    <property type="entry name" value="T2SS_GspK"/>
    <property type="match status" value="1"/>
</dbReference>
<dbReference type="InterPro" id="IPR038072">
    <property type="entry name" value="GspK_central_sf"/>
</dbReference>
<dbReference type="Gene3D" id="1.10.40.60">
    <property type="entry name" value="EpsJ-like"/>
    <property type="match status" value="3"/>
</dbReference>
<dbReference type="InterPro" id="IPR005628">
    <property type="entry name" value="GspK"/>
</dbReference>
<dbReference type="Gene3D" id="3.30.1300.30">
    <property type="entry name" value="GSPII I/J protein-like"/>
    <property type="match status" value="2"/>
</dbReference>
<feature type="region of interest" description="Disordered" evidence="1">
    <location>
        <begin position="26"/>
        <end position="47"/>
    </location>
</feature>
<dbReference type="OrthoDB" id="5293133at2"/>
<dbReference type="GO" id="GO:0009306">
    <property type="term" value="P:protein secretion"/>
    <property type="evidence" value="ECO:0007669"/>
    <property type="project" value="InterPro"/>
</dbReference>
<reference evidence="3 4" key="1">
    <citation type="submission" date="2017-05" db="EMBL/GenBank/DDBJ databases">
        <authorList>
            <person name="Song R."/>
            <person name="Chenine A.L."/>
            <person name="Ruprecht R.M."/>
        </authorList>
    </citation>
    <scope>NUCLEOTIDE SEQUENCE [LARGE SCALE GENOMIC DNA]</scope>
    <source>
        <strain evidence="3 4">DSM 26136</strain>
    </source>
</reference>
<dbReference type="Proteomes" id="UP000196138">
    <property type="component" value="Chromosome"/>
</dbReference>
<feature type="transmembrane region" description="Helical" evidence="2">
    <location>
        <begin position="55"/>
        <end position="76"/>
    </location>
</feature>
<gene>
    <name evidence="3" type="ORF">CCO03_18100</name>
</gene>
<dbReference type="EMBL" id="CP021455">
    <property type="protein sequence ID" value="ARU06334.1"/>
    <property type="molecule type" value="Genomic_DNA"/>
</dbReference>
<protein>
    <recommendedName>
        <fullName evidence="5">Type II secretion system protein K</fullName>
    </recommendedName>
</protein>
<name>A0A1Y0ERP4_9BURK</name>
<dbReference type="RefSeq" id="WP_087283377.1">
    <property type="nucleotide sequence ID" value="NZ_CP021455.1"/>
</dbReference>
<organism evidence="3 4">
    <name type="scientific">Comamonas serinivorans</name>
    <dbReference type="NCBI Taxonomy" id="1082851"/>
    <lineage>
        <taxon>Bacteria</taxon>
        <taxon>Pseudomonadati</taxon>
        <taxon>Pseudomonadota</taxon>
        <taxon>Betaproteobacteria</taxon>
        <taxon>Burkholderiales</taxon>
        <taxon>Comamonadaceae</taxon>
        <taxon>Comamonas</taxon>
    </lineage>
</organism>
<proteinExistence type="predicted"/>
<keyword evidence="2" id="KW-0812">Transmembrane</keyword>
<dbReference type="GO" id="GO:0016020">
    <property type="term" value="C:membrane"/>
    <property type="evidence" value="ECO:0007669"/>
    <property type="project" value="InterPro"/>
</dbReference>
<evidence type="ECO:0000256" key="2">
    <source>
        <dbReference type="SAM" id="Phobius"/>
    </source>
</evidence>
<dbReference type="KEGG" id="cser:CCO03_18100"/>
<evidence type="ECO:0000256" key="1">
    <source>
        <dbReference type="SAM" id="MobiDB-lite"/>
    </source>
</evidence>
<accession>A0A1Y0ERP4</accession>